<dbReference type="EMBL" id="VSSQ01021189">
    <property type="protein sequence ID" value="MPM66607.1"/>
    <property type="molecule type" value="Genomic_DNA"/>
</dbReference>
<accession>A0A645BN00</accession>
<reference evidence="1" key="1">
    <citation type="submission" date="2019-08" db="EMBL/GenBank/DDBJ databases">
        <authorList>
            <person name="Kucharzyk K."/>
            <person name="Murdoch R.W."/>
            <person name="Higgins S."/>
            <person name="Loffler F."/>
        </authorList>
    </citation>
    <scope>NUCLEOTIDE SEQUENCE</scope>
</reference>
<protein>
    <submittedName>
        <fullName evidence="1">Uncharacterized protein</fullName>
    </submittedName>
</protein>
<name>A0A645BN00_9ZZZZ</name>
<dbReference type="AlphaFoldDB" id="A0A645BN00"/>
<sequence>MPLTGETKSTVPSASPVFVSAKSEISTPVTLSLKVTRKITLAAFVSELEGVCLTMLLTAGEVVSTRTFVVLPIEFSVRLALFPEESRIVPPLAERATTVTPLLSLSPACTVYLKTSAEVPELE</sequence>
<proteinExistence type="predicted"/>
<comment type="caution">
    <text evidence="1">The sequence shown here is derived from an EMBL/GenBank/DDBJ whole genome shotgun (WGS) entry which is preliminary data.</text>
</comment>
<organism evidence="1">
    <name type="scientific">bioreactor metagenome</name>
    <dbReference type="NCBI Taxonomy" id="1076179"/>
    <lineage>
        <taxon>unclassified sequences</taxon>
        <taxon>metagenomes</taxon>
        <taxon>ecological metagenomes</taxon>
    </lineage>
</organism>
<gene>
    <name evidence="1" type="ORF">SDC9_113517</name>
</gene>
<evidence type="ECO:0000313" key="1">
    <source>
        <dbReference type="EMBL" id="MPM66607.1"/>
    </source>
</evidence>